<dbReference type="GO" id="GO:0004803">
    <property type="term" value="F:transposase activity"/>
    <property type="evidence" value="ECO:0007669"/>
    <property type="project" value="InterPro"/>
</dbReference>
<feature type="domain" description="Transposase IS110-like N-terminal" evidence="1">
    <location>
        <begin position="7"/>
        <end position="151"/>
    </location>
</feature>
<proteinExistence type="predicted"/>
<dbReference type="EMBL" id="JAOTIF010000072">
    <property type="protein sequence ID" value="MCU7552955.1"/>
    <property type="molecule type" value="Genomic_DNA"/>
</dbReference>
<feature type="domain" description="Transposase IS116/IS110/IS902 C-terminal" evidence="2">
    <location>
        <begin position="201"/>
        <end position="287"/>
    </location>
</feature>
<dbReference type="NCBIfam" id="NF033542">
    <property type="entry name" value="transpos_IS110"/>
    <property type="match status" value="1"/>
</dbReference>
<dbReference type="Pfam" id="PF01548">
    <property type="entry name" value="DEDD_Tnp_IS110"/>
    <property type="match status" value="1"/>
</dbReference>
<dbReference type="GO" id="GO:0003677">
    <property type="term" value="F:DNA binding"/>
    <property type="evidence" value="ECO:0007669"/>
    <property type="project" value="InterPro"/>
</dbReference>
<organism evidence="3 4">
    <name type="scientific">Paraflavisolibacter caeni</name>
    <dbReference type="NCBI Taxonomy" id="2982496"/>
    <lineage>
        <taxon>Bacteria</taxon>
        <taxon>Pseudomonadati</taxon>
        <taxon>Bacteroidota</taxon>
        <taxon>Chitinophagia</taxon>
        <taxon>Chitinophagales</taxon>
        <taxon>Chitinophagaceae</taxon>
        <taxon>Paraflavisolibacter</taxon>
    </lineage>
</organism>
<dbReference type="InterPro" id="IPR047650">
    <property type="entry name" value="Transpos_IS110"/>
</dbReference>
<dbReference type="Proteomes" id="UP001155483">
    <property type="component" value="Unassembled WGS sequence"/>
</dbReference>
<reference evidence="3" key="1">
    <citation type="submission" date="2022-09" db="EMBL/GenBank/DDBJ databases">
        <authorList>
            <person name="Yuan C."/>
            <person name="Ke Z."/>
        </authorList>
    </citation>
    <scope>NUCLEOTIDE SEQUENCE</scope>
    <source>
        <strain evidence="3">LB-8</strain>
    </source>
</reference>
<dbReference type="Pfam" id="PF02371">
    <property type="entry name" value="Transposase_20"/>
    <property type="match status" value="1"/>
</dbReference>
<reference evidence="3" key="2">
    <citation type="submission" date="2023-04" db="EMBL/GenBank/DDBJ databases">
        <title>Paracnuella aquatica gen. nov., sp. nov., a member of the family Chitinophagaceae isolated from a hot spring.</title>
        <authorList>
            <person name="Wang C."/>
        </authorList>
    </citation>
    <scope>NUCLEOTIDE SEQUENCE</scope>
    <source>
        <strain evidence="3">LB-8</strain>
    </source>
</reference>
<evidence type="ECO:0000259" key="2">
    <source>
        <dbReference type="Pfam" id="PF02371"/>
    </source>
</evidence>
<dbReference type="RefSeq" id="WP_279300387.1">
    <property type="nucleotide sequence ID" value="NZ_JAOTIF010000072.1"/>
</dbReference>
<keyword evidence="4" id="KW-1185">Reference proteome</keyword>
<sequence>MQKPVIIGTDVSKLTLDHAIKTSEAHVKTPNNPKGYKQWLKWALGFGNKEDLWVVMEHTGYYSYQFELFLQEQQIVYTKVSALQIKRSVGLVRGKSDKIDSFTISHYGWMRRDELEAQKVPAVLITELKDLITLRDKLVRERSGYKARLKELKATRQYGKSHIQNKIPLRRIKQLTADIREVEVAIGSIIEQSEAVQMNYKLLTSIKGVGFITAAYMIAYTDNFQKFSNSRQFSCYAGVVPFEHSSGTSIRGKSRVSHYANKKAKRLLNLAASVAIQHNGELKQYYQKRVGEGKSKMSTLNIIRNKLVDRMFAVVKRQTPYQEIVNIAA</sequence>
<protein>
    <submittedName>
        <fullName evidence="3">IS110 family transposase</fullName>
    </submittedName>
</protein>
<evidence type="ECO:0000313" key="4">
    <source>
        <dbReference type="Proteomes" id="UP001155483"/>
    </source>
</evidence>
<dbReference type="GO" id="GO:0006313">
    <property type="term" value="P:DNA transposition"/>
    <property type="evidence" value="ECO:0007669"/>
    <property type="project" value="InterPro"/>
</dbReference>
<evidence type="ECO:0000259" key="1">
    <source>
        <dbReference type="Pfam" id="PF01548"/>
    </source>
</evidence>
<dbReference type="InterPro" id="IPR003346">
    <property type="entry name" value="Transposase_20"/>
</dbReference>
<comment type="caution">
    <text evidence="3">The sequence shown here is derived from an EMBL/GenBank/DDBJ whole genome shotgun (WGS) entry which is preliminary data.</text>
</comment>
<dbReference type="AlphaFoldDB" id="A0A9X2Y1B9"/>
<evidence type="ECO:0000313" key="3">
    <source>
        <dbReference type="EMBL" id="MCU7552955.1"/>
    </source>
</evidence>
<dbReference type="PANTHER" id="PTHR33055">
    <property type="entry name" value="TRANSPOSASE FOR INSERTION SEQUENCE ELEMENT IS1111A"/>
    <property type="match status" value="1"/>
</dbReference>
<name>A0A9X2Y1B9_9BACT</name>
<gene>
    <name evidence="3" type="ORF">OCK74_27830</name>
</gene>
<accession>A0A9X2Y1B9</accession>
<dbReference type="PANTHER" id="PTHR33055:SF3">
    <property type="entry name" value="PUTATIVE TRANSPOSASE FOR IS117-RELATED"/>
    <property type="match status" value="1"/>
</dbReference>
<dbReference type="InterPro" id="IPR002525">
    <property type="entry name" value="Transp_IS110-like_N"/>
</dbReference>